<evidence type="ECO:0000313" key="2">
    <source>
        <dbReference type="Proteomes" id="UP000002706"/>
    </source>
</evidence>
<reference evidence="1 2" key="1">
    <citation type="journal article" date="2005" name="PLoS Genet.">
        <title>Life in hot carbon monoxide: the complete genome sequence of Carboxydothermus hydrogenoformans Z-2901.</title>
        <authorList>
            <person name="Wu M."/>
            <person name="Ren Q."/>
            <person name="Durkin A.S."/>
            <person name="Daugherty S.C."/>
            <person name="Brinkac L.M."/>
            <person name="Dodson R.J."/>
            <person name="Madupu R."/>
            <person name="Sullivan S.A."/>
            <person name="Kolonay J.F."/>
            <person name="Haft D.H."/>
            <person name="Nelson W.C."/>
            <person name="Tallon L.J."/>
            <person name="Jones K.M."/>
            <person name="Ulrich L.E."/>
            <person name="Gonzalez J.M."/>
            <person name="Zhulin I.B."/>
            <person name="Robb F.T."/>
            <person name="Eisen J.A."/>
        </authorList>
    </citation>
    <scope>NUCLEOTIDE SEQUENCE [LARGE SCALE GENOMIC DNA]</scope>
    <source>
        <strain evidence="2">ATCC BAA-161 / DSM 6008 / Z-2901</strain>
    </source>
</reference>
<dbReference type="STRING" id="246194.CHY_0663"/>
<gene>
    <name evidence="1" type="ordered locus">CHY_0663</name>
</gene>
<dbReference type="AlphaFoldDB" id="Q3AEB6"/>
<proteinExistence type="predicted"/>
<accession>Q3AEB6</accession>
<sequence length="294" mass="34259">MKSESNYGTINIPQPGQESPKKIEYIFENNNALFPENIEIYKFKTPYYESLQQIERLKNYFNIKNTTTKEDKDKILILSEKKVIEIDKNNGYFSYINNEKLYNNKIYKNIPTDSEAIEIAKKFLIETKLFSGRFQSVSVTAQKAENEAGETVVMAKDVWFYPVVNGRPIYGISRIIVTIGNKGEIEAVCKYYRDFEFYKKEKLKSLEKAVQEIKEGRASSNIPPEATKAHIKKSFLGYWEDPEQQYLIPVYVFQGETAINNKIEKFDIFTPAIENVELVLNKNIDEEYFSTQKD</sequence>
<organism evidence="1 2">
    <name type="scientific">Carboxydothermus hydrogenoformans (strain ATCC BAA-161 / DSM 6008 / Z-2901)</name>
    <dbReference type="NCBI Taxonomy" id="246194"/>
    <lineage>
        <taxon>Bacteria</taxon>
        <taxon>Bacillati</taxon>
        <taxon>Bacillota</taxon>
        <taxon>Clostridia</taxon>
        <taxon>Thermoanaerobacterales</taxon>
        <taxon>Thermoanaerobacteraceae</taxon>
        <taxon>Carboxydothermus</taxon>
    </lineage>
</organism>
<dbReference type="eggNOG" id="ENOG5033APG">
    <property type="taxonomic scope" value="Bacteria"/>
</dbReference>
<dbReference type="HOGENOM" id="CLU_062566_0_0_9"/>
<protein>
    <submittedName>
        <fullName evidence="1">Uncharacterized protein</fullName>
    </submittedName>
</protein>
<dbReference type="EMBL" id="CP000141">
    <property type="protein sequence ID" value="ABB14299.1"/>
    <property type="molecule type" value="Genomic_DNA"/>
</dbReference>
<keyword evidence="2" id="KW-1185">Reference proteome</keyword>
<dbReference type="KEGG" id="chy:CHY_0663"/>
<evidence type="ECO:0000313" key="1">
    <source>
        <dbReference type="EMBL" id="ABB14299.1"/>
    </source>
</evidence>
<dbReference type="Proteomes" id="UP000002706">
    <property type="component" value="Chromosome"/>
</dbReference>
<name>Q3AEB6_CARHZ</name>
<dbReference type="InParanoid" id="Q3AEB6"/>